<dbReference type="InterPro" id="IPR036866">
    <property type="entry name" value="RibonucZ/Hydroxyglut_hydro"/>
</dbReference>
<dbReference type="EMBL" id="CP136508">
    <property type="protein sequence ID" value="WUR11434.1"/>
    <property type="molecule type" value="Genomic_DNA"/>
</dbReference>
<proteinExistence type="predicted"/>
<reference evidence="2 3" key="1">
    <citation type="journal article" date="2019" name="Int. J. Syst. Evol. Microbiol.">
        <title>The Draft Whole-Genome Sequence of the Antibiotic Producer Empedobacter haloabium ATCC 31962 Provides Indications for Its Taxonomic Reclassification.</title>
        <authorList>
            <person name="Miess H."/>
            <person name="Arlt P."/>
            <person name="Apel A.K."/>
            <person name="Weber T."/>
            <person name="Nieselt K."/>
            <person name="Hanssen F."/>
            <person name="Czemmel S."/>
            <person name="Nahnsen S."/>
            <person name="Gross H."/>
        </authorList>
    </citation>
    <scope>NUCLEOTIDE SEQUENCE [LARGE SCALE GENOMIC DNA]</scope>
    <source>
        <strain evidence="2 3">ATCC 31962</strain>
    </source>
</reference>
<accession>A0ABZ1UFT3</accession>
<evidence type="ECO:0000313" key="2">
    <source>
        <dbReference type="EMBL" id="WUR11434.1"/>
    </source>
</evidence>
<feature type="domain" description="Metallo-beta-lactamase" evidence="1">
    <location>
        <begin position="180"/>
        <end position="324"/>
    </location>
</feature>
<name>A0ABZ1UFT3_9BURK</name>
<dbReference type="SUPFAM" id="SSF56281">
    <property type="entry name" value="Metallo-hydrolase/oxidoreductase"/>
    <property type="match status" value="1"/>
</dbReference>
<evidence type="ECO:0000313" key="3">
    <source>
        <dbReference type="Proteomes" id="UP000321323"/>
    </source>
</evidence>
<keyword evidence="3" id="KW-1185">Reference proteome</keyword>
<organism evidence="2 3">
    <name type="scientific">[Empedobacter] haloabium</name>
    <dbReference type="NCBI Taxonomy" id="592317"/>
    <lineage>
        <taxon>Bacteria</taxon>
        <taxon>Pseudomonadati</taxon>
        <taxon>Pseudomonadota</taxon>
        <taxon>Betaproteobacteria</taxon>
        <taxon>Burkholderiales</taxon>
        <taxon>Oxalobacteraceae</taxon>
        <taxon>Telluria group</taxon>
        <taxon>Telluria group incertae sedis</taxon>
    </lineage>
</organism>
<gene>
    <name evidence="2" type="ORF">E7V67_017125</name>
</gene>
<protein>
    <submittedName>
        <fullName evidence="2">MBL fold metallo-hydrolase</fullName>
    </submittedName>
</protein>
<dbReference type="Proteomes" id="UP000321323">
    <property type="component" value="Chromosome"/>
</dbReference>
<dbReference type="Gene3D" id="3.60.15.10">
    <property type="entry name" value="Ribonuclease Z/Hydroxyacylglutathione hydrolase-like"/>
    <property type="match status" value="1"/>
</dbReference>
<evidence type="ECO:0000259" key="1">
    <source>
        <dbReference type="Pfam" id="PF12706"/>
    </source>
</evidence>
<dbReference type="Pfam" id="PF12706">
    <property type="entry name" value="Lactamase_B_2"/>
    <property type="match status" value="1"/>
</dbReference>
<dbReference type="InterPro" id="IPR001279">
    <property type="entry name" value="Metallo-B-lactamas"/>
</dbReference>
<sequence>MSTERKRLAPHCAFRLINQAHTDDQAALSVIVQAIADRTVATGHFGSAIMAAATLPRFDHFFTFDARDPAATFAPRPAWLFPEDPPLDTLVVSVDERRDNAYAERLYLSLPDAAMVRLAADTLLWLAGDQRTEPPSAALVASLEQAGCLSPTEERAPAAVVGAGIHRLQHASLLYAHGGRSVLIDPVLHTIGYGGGADDWPLLQAARHCSAILISHSHGDHFEPSSLAFFPRHIPVVVPWVAQTNILTPSFVAPLRAMGFTTIIEARWWETALRLGDMTVTALPFYGEQPRSRGGMRDPRLRNIGNTYLIETPVDRSWFVVDTGNEVAGNMKDVATRVLRQFGPVDHVASNLAEFHARMPTYITGSGTYWACLTNSDAENFADLKSECLTLGPSGVADLIAACAGRRFIPYADWWGEINHPSKNQAALISQLRDCLAAMQVDCDIAEINIGSAVPFGRAVIADGTAA</sequence>